<dbReference type="Gene3D" id="2.40.50.100">
    <property type="match status" value="1"/>
</dbReference>
<reference evidence="3 4" key="1">
    <citation type="submission" date="2019-02" db="EMBL/GenBank/DDBJ databases">
        <title>Sequencing the genomes of 1000 actinobacteria strains.</title>
        <authorList>
            <person name="Klenk H.-P."/>
        </authorList>
    </citation>
    <scope>NUCLEOTIDE SEQUENCE [LARGE SCALE GENOMIC DNA]</scope>
    <source>
        <strain evidence="3 4">DSM 45779</strain>
    </source>
</reference>
<organism evidence="3 4">
    <name type="scientific">Pseudonocardia sediminis</name>
    <dbReference type="NCBI Taxonomy" id="1397368"/>
    <lineage>
        <taxon>Bacteria</taxon>
        <taxon>Bacillati</taxon>
        <taxon>Actinomycetota</taxon>
        <taxon>Actinomycetes</taxon>
        <taxon>Pseudonocardiales</taxon>
        <taxon>Pseudonocardiaceae</taxon>
        <taxon>Pseudonocardia</taxon>
    </lineage>
</organism>
<dbReference type="InterPro" id="IPR011053">
    <property type="entry name" value="Single_hybrid_motif"/>
</dbReference>
<name>A0A4Q7V262_PSEST</name>
<dbReference type="Pfam" id="PF00364">
    <property type="entry name" value="Biotin_lipoyl"/>
    <property type="match status" value="1"/>
</dbReference>
<keyword evidence="1" id="KW-0092">Biotin</keyword>
<dbReference type="RefSeq" id="WP_130292619.1">
    <property type="nucleotide sequence ID" value="NZ_SHKL01000001.1"/>
</dbReference>
<dbReference type="PANTHER" id="PTHR45266">
    <property type="entry name" value="OXALOACETATE DECARBOXYLASE ALPHA CHAIN"/>
    <property type="match status" value="1"/>
</dbReference>
<dbReference type="SUPFAM" id="SSF51230">
    <property type="entry name" value="Single hybrid motif"/>
    <property type="match status" value="1"/>
</dbReference>
<keyword evidence="4" id="KW-1185">Reference proteome</keyword>
<protein>
    <submittedName>
        <fullName evidence="3">Acetyl-CoA carboxylase biotin carboxyl carrier protein</fullName>
    </submittedName>
</protein>
<gene>
    <name evidence="3" type="ORF">EV383_5586</name>
</gene>
<dbReference type="InterPro" id="IPR050709">
    <property type="entry name" value="Biotin_Carboxyl_Carrier/Decarb"/>
</dbReference>
<comment type="caution">
    <text evidence="3">The sequence shown here is derived from an EMBL/GenBank/DDBJ whole genome shotgun (WGS) entry which is preliminary data.</text>
</comment>
<dbReference type="EMBL" id="SHKL01000001">
    <property type="protein sequence ID" value="RZT88642.1"/>
    <property type="molecule type" value="Genomic_DNA"/>
</dbReference>
<dbReference type="AlphaFoldDB" id="A0A4Q7V262"/>
<evidence type="ECO:0000313" key="3">
    <source>
        <dbReference type="EMBL" id="RZT88642.1"/>
    </source>
</evidence>
<evidence type="ECO:0000259" key="2">
    <source>
        <dbReference type="Pfam" id="PF00364"/>
    </source>
</evidence>
<accession>A0A4Q7V262</accession>
<dbReference type="Proteomes" id="UP000291591">
    <property type="component" value="Unassembled WGS sequence"/>
</dbReference>
<dbReference type="PANTHER" id="PTHR45266:SF3">
    <property type="entry name" value="OXALOACETATE DECARBOXYLASE ALPHA CHAIN"/>
    <property type="match status" value="1"/>
</dbReference>
<dbReference type="OrthoDB" id="163546at2"/>
<sequence>MTDADTRYLRITAEIPATVLELGCGPGDPAVAGRSLLLLESMKMEIPVRPARSGTVSEVHVAVGDFVRTGDPLVSLRVG</sequence>
<dbReference type="InterPro" id="IPR000089">
    <property type="entry name" value="Biotin_lipoyl"/>
</dbReference>
<evidence type="ECO:0000256" key="1">
    <source>
        <dbReference type="ARBA" id="ARBA00023267"/>
    </source>
</evidence>
<evidence type="ECO:0000313" key="4">
    <source>
        <dbReference type="Proteomes" id="UP000291591"/>
    </source>
</evidence>
<feature type="domain" description="Lipoyl-binding" evidence="2">
    <location>
        <begin position="23"/>
        <end position="76"/>
    </location>
</feature>
<proteinExistence type="predicted"/>
<dbReference type="CDD" id="cd06850">
    <property type="entry name" value="biotinyl_domain"/>
    <property type="match status" value="1"/>
</dbReference>